<gene>
    <name evidence="7" type="ORF">DDZ15_12120</name>
</gene>
<evidence type="ECO:0000256" key="6">
    <source>
        <dbReference type="PIRSR" id="PIRSR006356-1"/>
    </source>
</evidence>
<evidence type="ECO:0000313" key="8">
    <source>
        <dbReference type="Proteomes" id="UP000245533"/>
    </source>
</evidence>
<dbReference type="EMBL" id="QGGB01000008">
    <property type="protein sequence ID" value="PWN05925.1"/>
    <property type="molecule type" value="Genomic_DNA"/>
</dbReference>
<keyword evidence="8" id="KW-1185">Reference proteome</keyword>
<evidence type="ECO:0000313" key="7">
    <source>
        <dbReference type="EMBL" id="PWN05925.1"/>
    </source>
</evidence>
<dbReference type="SUPFAM" id="SSF55909">
    <property type="entry name" value="Pentein"/>
    <property type="match status" value="1"/>
</dbReference>
<dbReference type="EC" id="3.5.3.6" evidence="3"/>
<evidence type="ECO:0000256" key="3">
    <source>
        <dbReference type="ARBA" id="ARBA00012171"/>
    </source>
</evidence>
<dbReference type="PIRSF" id="PIRSF006356">
    <property type="entry name" value="Arg_deiminase"/>
    <property type="match status" value="1"/>
</dbReference>
<dbReference type="Pfam" id="PF02274">
    <property type="entry name" value="ADI"/>
    <property type="match status" value="1"/>
</dbReference>
<dbReference type="Gene3D" id="3.75.10.10">
    <property type="entry name" value="L-arginine/glycine Amidinotransferase, Chain A"/>
    <property type="match status" value="1"/>
</dbReference>
<comment type="caution">
    <text evidence="7">The sequence shown here is derived from an EMBL/GenBank/DDBJ whole genome shotgun (WGS) entry which is preliminary data.</text>
</comment>
<evidence type="ECO:0000256" key="5">
    <source>
        <dbReference type="ARBA" id="ARBA00049429"/>
    </source>
</evidence>
<dbReference type="Gene3D" id="1.10.3930.10">
    <property type="entry name" value="Arginine deiminase"/>
    <property type="match status" value="1"/>
</dbReference>
<sequence length="410" mass="45852">MKAGISSETDILKKVIVHTPGSEVSLVNPSKKEDLLFDDIIFENDARIEHLDMLKLFQTAMPSGGEIIEILDLALHCFQAEDVRHQFIEMMIKELADENIHPIEKDLKKLDAETLLQFVVEGSIPPSRHFDLNPAPNLLFTRDLAAVVGNNIIISKAAKKARAREFLLMETIVMHHPLFNELKKNAIHTSPQQSIEGGDVIVVSENIVMIGMSERTSFSGLMGVAEQLLDSGISHVLAVDIPKQRSSMHLDTIFTFADHDECVVFPPAIEEKTDNVVHLHSVNGSVHAKKKTSLKATLEELTEKEFTFIKCGGADRINQFREQWTDGANVFALAPGVIVGYERNTRTFEALADHGYTHMDQFSFIEKFSDKPFNQQVEGKIAISFQGHELCRGRGGARCMTLPVLREKDQ</sequence>
<comment type="catalytic activity">
    <reaction evidence="5">
        <text>L-arginine + H2O = L-citrulline + NH4(+)</text>
        <dbReference type="Rhea" id="RHEA:19597"/>
        <dbReference type="ChEBI" id="CHEBI:15377"/>
        <dbReference type="ChEBI" id="CHEBI:28938"/>
        <dbReference type="ChEBI" id="CHEBI:32682"/>
        <dbReference type="ChEBI" id="CHEBI:57743"/>
        <dbReference type="EC" id="3.5.3.6"/>
    </reaction>
</comment>
<dbReference type="Proteomes" id="UP000245533">
    <property type="component" value="Unassembled WGS sequence"/>
</dbReference>
<evidence type="ECO:0000256" key="2">
    <source>
        <dbReference type="ARBA" id="ARBA00010206"/>
    </source>
</evidence>
<comment type="similarity">
    <text evidence="2">Belongs to the arginine deiminase family.</text>
</comment>
<dbReference type="PANTHER" id="PTHR47271:SF2">
    <property type="entry name" value="ARGININE DEIMINASE"/>
    <property type="match status" value="1"/>
</dbReference>
<dbReference type="InterPro" id="IPR003876">
    <property type="entry name" value="Arg_deiminase"/>
</dbReference>
<evidence type="ECO:0000256" key="4">
    <source>
        <dbReference type="ARBA" id="ARBA00022801"/>
    </source>
</evidence>
<organism evidence="7 8">
    <name type="scientific">Rhodohalobacter mucosus</name>
    <dbReference type="NCBI Taxonomy" id="2079485"/>
    <lineage>
        <taxon>Bacteria</taxon>
        <taxon>Pseudomonadati</taxon>
        <taxon>Balneolota</taxon>
        <taxon>Balneolia</taxon>
        <taxon>Balneolales</taxon>
        <taxon>Balneolaceae</taxon>
        <taxon>Rhodohalobacter</taxon>
    </lineage>
</organism>
<reference evidence="7 8" key="1">
    <citation type="submission" date="2018-05" db="EMBL/GenBank/DDBJ databases">
        <title>Rhodohalobacter halophilus gen. nov., sp. nov., a moderately halophilic member of the family Balneolaceae.</title>
        <authorList>
            <person name="Liu Z.-W."/>
        </authorList>
    </citation>
    <scope>NUCLEOTIDE SEQUENCE [LARGE SCALE GENOMIC DNA]</scope>
    <source>
        <strain evidence="7 8">8A47</strain>
    </source>
</reference>
<evidence type="ECO:0000256" key="1">
    <source>
        <dbReference type="ARBA" id="ARBA00005213"/>
    </source>
</evidence>
<dbReference type="OrthoDB" id="9807502at2"/>
<dbReference type="GO" id="GO:0019546">
    <property type="term" value="P:L-arginine deiminase pathway"/>
    <property type="evidence" value="ECO:0007669"/>
    <property type="project" value="TreeGrafter"/>
</dbReference>
<dbReference type="PANTHER" id="PTHR47271">
    <property type="entry name" value="ARGININE DEIMINASE"/>
    <property type="match status" value="1"/>
</dbReference>
<dbReference type="GO" id="GO:0016990">
    <property type="term" value="F:arginine deiminase activity"/>
    <property type="evidence" value="ECO:0007669"/>
    <property type="project" value="UniProtKB-EC"/>
</dbReference>
<dbReference type="PRINTS" id="PR01466">
    <property type="entry name" value="ARGDEIMINASE"/>
</dbReference>
<feature type="active site" description="Amidino-cysteine intermediate" evidence="6">
    <location>
        <position position="399"/>
    </location>
</feature>
<proteinExistence type="inferred from homology"/>
<keyword evidence="4" id="KW-0378">Hydrolase</keyword>
<accession>A0A316TSD0</accession>
<name>A0A316TSD0_9BACT</name>
<dbReference type="AlphaFoldDB" id="A0A316TSD0"/>
<comment type="pathway">
    <text evidence="1">Amino-acid degradation; L-arginine degradation via ADI pathway; carbamoyl phosphate from L-arginine: step 1/2.</text>
</comment>
<dbReference type="RefSeq" id="WP_109647367.1">
    <property type="nucleotide sequence ID" value="NZ_QGGB01000008.1"/>
</dbReference>
<protein>
    <recommendedName>
        <fullName evidence="3">arginine deiminase</fullName>
        <ecNumber evidence="3">3.5.3.6</ecNumber>
    </recommendedName>
</protein>